<evidence type="ECO:0000256" key="1">
    <source>
        <dbReference type="SAM" id="Phobius"/>
    </source>
</evidence>
<dbReference type="InterPro" id="IPR011032">
    <property type="entry name" value="GroES-like_sf"/>
</dbReference>
<dbReference type="Pfam" id="PF16884">
    <property type="entry name" value="ADH_N_2"/>
    <property type="match status" value="1"/>
</dbReference>
<dbReference type="SUPFAM" id="SSF50129">
    <property type="entry name" value="GroES-like"/>
    <property type="match status" value="1"/>
</dbReference>
<evidence type="ECO:0000313" key="3">
    <source>
        <dbReference type="EMBL" id="KAL3526781.1"/>
    </source>
</evidence>
<dbReference type="Proteomes" id="UP001630127">
    <property type="component" value="Unassembled WGS sequence"/>
</dbReference>
<keyword evidence="1" id="KW-0472">Membrane</keyword>
<keyword evidence="4" id="KW-1185">Reference proteome</keyword>
<feature type="transmembrane region" description="Helical" evidence="1">
    <location>
        <begin position="44"/>
        <end position="64"/>
    </location>
</feature>
<organism evidence="3 4">
    <name type="scientific">Cinchona calisaya</name>
    <dbReference type="NCBI Taxonomy" id="153742"/>
    <lineage>
        <taxon>Eukaryota</taxon>
        <taxon>Viridiplantae</taxon>
        <taxon>Streptophyta</taxon>
        <taxon>Embryophyta</taxon>
        <taxon>Tracheophyta</taxon>
        <taxon>Spermatophyta</taxon>
        <taxon>Magnoliopsida</taxon>
        <taxon>eudicotyledons</taxon>
        <taxon>Gunneridae</taxon>
        <taxon>Pentapetalae</taxon>
        <taxon>asterids</taxon>
        <taxon>lamiids</taxon>
        <taxon>Gentianales</taxon>
        <taxon>Rubiaceae</taxon>
        <taxon>Cinchonoideae</taxon>
        <taxon>Cinchoneae</taxon>
        <taxon>Cinchona</taxon>
    </lineage>
</organism>
<sequence>MELFWYTGLGDHKANSELGWCRWSSPARPIMWTLLSIFELSRRYLLYVHSYNPIIIVSFFSAFVRYNTKFSANYVFPSGSLVKGLGVARVLESNNPKFNNGDLVWGMTGWEQLNINIDLEIEGEGGGSGESNEAKYGVGVESSSAEFGGPGLAA</sequence>
<name>A0ABD3A7D6_9GENT</name>
<comment type="caution">
    <text evidence="3">The sequence shown here is derived from an EMBL/GenBank/DDBJ whole genome shotgun (WGS) entry which is preliminary data.</text>
</comment>
<gene>
    <name evidence="3" type="ORF">ACH5RR_011437</name>
</gene>
<proteinExistence type="predicted"/>
<reference evidence="3 4" key="1">
    <citation type="submission" date="2024-11" db="EMBL/GenBank/DDBJ databases">
        <title>A near-complete genome assembly of Cinchona calisaya.</title>
        <authorList>
            <person name="Lian D.C."/>
            <person name="Zhao X.W."/>
            <person name="Wei L."/>
        </authorList>
    </citation>
    <scope>NUCLEOTIDE SEQUENCE [LARGE SCALE GENOMIC DNA]</scope>
    <source>
        <tissue evidence="3">Nenye</tissue>
    </source>
</reference>
<dbReference type="AlphaFoldDB" id="A0ABD3A7D6"/>
<dbReference type="InterPro" id="IPR041694">
    <property type="entry name" value="ADH_N_2"/>
</dbReference>
<keyword evidence="1" id="KW-1133">Transmembrane helix</keyword>
<keyword evidence="1" id="KW-0812">Transmembrane</keyword>
<protein>
    <recommendedName>
        <fullName evidence="2">Oxidoreductase N-terminal domain-containing protein</fullName>
    </recommendedName>
</protein>
<evidence type="ECO:0000259" key="2">
    <source>
        <dbReference type="Pfam" id="PF16884"/>
    </source>
</evidence>
<accession>A0ABD3A7D6</accession>
<evidence type="ECO:0000313" key="4">
    <source>
        <dbReference type="Proteomes" id="UP001630127"/>
    </source>
</evidence>
<dbReference type="Gene3D" id="3.90.180.10">
    <property type="entry name" value="Medium-chain alcohol dehydrogenases, catalytic domain"/>
    <property type="match status" value="1"/>
</dbReference>
<feature type="domain" description="Oxidoreductase N-terminal" evidence="2">
    <location>
        <begin position="68"/>
        <end position="115"/>
    </location>
</feature>
<dbReference type="EMBL" id="JBJUIK010000005">
    <property type="protein sequence ID" value="KAL3526781.1"/>
    <property type="molecule type" value="Genomic_DNA"/>
</dbReference>